<comment type="caution">
    <text evidence="10">The sequence shown here is derived from an EMBL/GenBank/DDBJ whole genome shotgun (WGS) entry which is preliminary data.</text>
</comment>
<dbReference type="InterPro" id="IPR044878">
    <property type="entry name" value="UbiA_sf"/>
</dbReference>
<evidence type="ECO:0000256" key="4">
    <source>
        <dbReference type="ARBA" id="ARBA00022679"/>
    </source>
</evidence>
<dbReference type="InterPro" id="IPR004657">
    <property type="entry name" value="MenA"/>
</dbReference>
<evidence type="ECO:0000256" key="6">
    <source>
        <dbReference type="ARBA" id="ARBA00022989"/>
    </source>
</evidence>
<comment type="catalytic activity">
    <reaction evidence="8">
        <text>an all-trans-polyprenyl diphosphate + 1,4-dihydroxy-2-naphthoate + H(+) = a 2-demethylmenaquinol + CO2 + diphosphate</text>
        <dbReference type="Rhea" id="RHEA:26478"/>
        <dbReference type="Rhea" id="RHEA-COMP:9563"/>
        <dbReference type="Rhea" id="RHEA-COMP:9564"/>
        <dbReference type="ChEBI" id="CHEBI:11173"/>
        <dbReference type="ChEBI" id="CHEBI:15378"/>
        <dbReference type="ChEBI" id="CHEBI:16526"/>
        <dbReference type="ChEBI" id="CHEBI:33019"/>
        <dbReference type="ChEBI" id="CHEBI:55437"/>
        <dbReference type="ChEBI" id="CHEBI:58914"/>
        <dbReference type="EC" id="2.5.1.74"/>
    </reaction>
</comment>
<comment type="subcellular location">
    <subcellularLocation>
        <location evidence="8">Cell membrane</location>
        <topology evidence="8">Multi-pass membrane protein</topology>
    </subcellularLocation>
    <subcellularLocation>
        <location evidence="1">Membrane</location>
        <topology evidence="1">Multi-pass membrane protein</topology>
    </subcellularLocation>
</comment>
<dbReference type="RefSeq" id="WP_103052261.1">
    <property type="nucleotide sequence ID" value="NZ_POWF01000005.1"/>
</dbReference>
<dbReference type="Gene3D" id="1.10.357.140">
    <property type="entry name" value="UbiA prenyltransferase"/>
    <property type="match status" value="1"/>
</dbReference>
<keyword evidence="7 8" id="KW-0472">Membrane</keyword>
<feature type="transmembrane region" description="Helical" evidence="8">
    <location>
        <begin position="38"/>
        <end position="58"/>
    </location>
</feature>
<dbReference type="Pfam" id="PF01040">
    <property type="entry name" value="UbiA"/>
    <property type="match status" value="1"/>
</dbReference>
<sequence length="300" mass="33356">MSNFKHWVSAARLRTLPLSVSGIILAGCFAEYNGFFNWIVFALAILTTLSLQILSNFANDYGDGVKGTDNNQRIGPERAIQSGKISPSSMYNAIKINILITIALAFFLILAAFGVTHFWYAVLFFVLGGISIYASIKYTIGDDAYGYKGLGDLYVFVFFGLVSVLGGYFLFSRQIDHVVILPAAIIGLLSVAVLNLNNLRDIESDLKSNKITIAVRLGFEKAKKYHYFLIFSAMVLSLVFAILYYTNPFNFIFLLVFIPLIKHLKTVNTVDEPALLDPELKKVALSTFFMAVLMSIGYLI</sequence>
<dbReference type="AlphaFoldDB" id="A0A2K1DY14"/>
<dbReference type="UniPathway" id="UPA00079">
    <property type="reaction ID" value="UER00168"/>
</dbReference>
<dbReference type="InterPro" id="IPR000537">
    <property type="entry name" value="UbiA_prenyltransferase"/>
</dbReference>
<dbReference type="GO" id="GO:0009234">
    <property type="term" value="P:menaquinone biosynthetic process"/>
    <property type="evidence" value="ECO:0007669"/>
    <property type="project" value="UniProtKB-UniRule"/>
</dbReference>
<keyword evidence="6 8" id="KW-1133">Transmembrane helix</keyword>
<evidence type="ECO:0000313" key="11">
    <source>
        <dbReference type="Proteomes" id="UP000236641"/>
    </source>
</evidence>
<reference evidence="10 11" key="1">
    <citation type="submission" date="2018-01" db="EMBL/GenBank/DDBJ databases">
        <title>The draft genome of Hanstruepera neustonica JCM19743.</title>
        <authorList>
            <person name="He R.-H."/>
            <person name="Du Z.-J."/>
        </authorList>
    </citation>
    <scope>NUCLEOTIDE SEQUENCE [LARGE SCALE GENOMIC DNA]</scope>
    <source>
        <strain evidence="10 11">JCM19743</strain>
    </source>
</reference>
<evidence type="ECO:0000256" key="3">
    <source>
        <dbReference type="ARBA" id="ARBA00022475"/>
    </source>
</evidence>
<dbReference type="GO" id="GO:0046428">
    <property type="term" value="F:1,4-dihydroxy-2-naphthoate polyprenyltransferase activity"/>
    <property type="evidence" value="ECO:0007669"/>
    <property type="project" value="UniProtKB-UniRule"/>
</dbReference>
<dbReference type="OrthoDB" id="9767568at2"/>
<accession>A0A2K1DY14</accession>
<evidence type="ECO:0000256" key="2">
    <source>
        <dbReference type="ARBA" id="ARBA00022428"/>
    </source>
</evidence>
<feature type="transmembrane region" description="Helical" evidence="8">
    <location>
        <begin position="94"/>
        <end position="113"/>
    </location>
</feature>
<dbReference type="PROSITE" id="PS51257">
    <property type="entry name" value="PROKAR_LIPOPROTEIN"/>
    <property type="match status" value="1"/>
</dbReference>
<dbReference type="EMBL" id="POWF01000005">
    <property type="protein sequence ID" value="PNQ72925.1"/>
    <property type="molecule type" value="Genomic_DNA"/>
</dbReference>
<feature type="transmembrane region" description="Helical" evidence="8">
    <location>
        <begin position="119"/>
        <end position="140"/>
    </location>
</feature>
<evidence type="ECO:0000313" key="10">
    <source>
        <dbReference type="EMBL" id="PNQ72925.1"/>
    </source>
</evidence>
<dbReference type="PIRSF" id="PIRSF005355">
    <property type="entry name" value="UBIAD1"/>
    <property type="match status" value="1"/>
</dbReference>
<dbReference type="PANTHER" id="PTHR13929">
    <property type="entry name" value="1,4-DIHYDROXY-2-NAPHTHOATE OCTAPRENYLTRANSFERASE"/>
    <property type="match status" value="1"/>
</dbReference>
<dbReference type="Proteomes" id="UP000236641">
    <property type="component" value="Unassembled WGS sequence"/>
</dbReference>
<feature type="transmembrane region" description="Helical" evidence="8">
    <location>
        <begin position="12"/>
        <end position="32"/>
    </location>
</feature>
<evidence type="ECO:0000256" key="9">
    <source>
        <dbReference type="NCBIfam" id="TIGR00751"/>
    </source>
</evidence>
<evidence type="ECO:0000256" key="7">
    <source>
        <dbReference type="ARBA" id="ARBA00023136"/>
    </source>
</evidence>
<gene>
    <name evidence="8 10" type="primary">menA</name>
    <name evidence="10" type="ORF">C1T31_09465</name>
</gene>
<proteinExistence type="inferred from homology"/>
<comment type="similarity">
    <text evidence="8">Belongs to the MenA family. Type 1 subfamily.</text>
</comment>
<dbReference type="NCBIfam" id="TIGR00751">
    <property type="entry name" value="menA"/>
    <property type="match status" value="1"/>
</dbReference>
<dbReference type="EC" id="2.5.1.74" evidence="8 9"/>
<dbReference type="HAMAP" id="MF_01937">
    <property type="entry name" value="MenA_1"/>
    <property type="match status" value="1"/>
</dbReference>
<keyword evidence="4 8" id="KW-0808">Transferase</keyword>
<comment type="function">
    <text evidence="8">Conversion of 1,4-dihydroxy-2-naphthoate (DHNA) to demethylmenaquinone (DMK).</text>
</comment>
<feature type="transmembrane region" description="Helical" evidence="8">
    <location>
        <begin position="152"/>
        <end position="171"/>
    </location>
</feature>
<dbReference type="GO" id="GO:0042371">
    <property type="term" value="P:vitamin K biosynthetic process"/>
    <property type="evidence" value="ECO:0007669"/>
    <property type="project" value="TreeGrafter"/>
</dbReference>
<keyword evidence="5 8" id="KW-0812">Transmembrane</keyword>
<organism evidence="10 11">
    <name type="scientific">Hanstruepera neustonica</name>
    <dbReference type="NCBI Taxonomy" id="1445657"/>
    <lineage>
        <taxon>Bacteria</taxon>
        <taxon>Pseudomonadati</taxon>
        <taxon>Bacteroidota</taxon>
        <taxon>Flavobacteriia</taxon>
        <taxon>Flavobacteriales</taxon>
        <taxon>Flavobacteriaceae</taxon>
        <taxon>Hanstruepera</taxon>
    </lineage>
</organism>
<dbReference type="CDD" id="cd13962">
    <property type="entry name" value="PT_UbiA_UBIAD1"/>
    <property type="match status" value="1"/>
</dbReference>
<feature type="transmembrane region" description="Helical" evidence="8">
    <location>
        <begin position="177"/>
        <end position="197"/>
    </location>
</feature>
<keyword evidence="2 8" id="KW-0474">Menaquinone biosynthesis</keyword>
<name>A0A2K1DY14_9FLAO</name>
<comment type="pathway">
    <text evidence="8">Quinol/quinone metabolism; menaquinone biosynthesis; menaquinol from 1,4-dihydroxy-2-naphthoate: step 1/2.</text>
</comment>
<evidence type="ECO:0000256" key="1">
    <source>
        <dbReference type="ARBA" id="ARBA00004141"/>
    </source>
</evidence>
<protein>
    <recommendedName>
        <fullName evidence="8 9">1,4-dihydroxy-2-naphthoate octaprenyltransferase</fullName>
        <shortName evidence="8">DHNA-octaprenyltransferase</shortName>
        <ecNumber evidence="8 9">2.5.1.74</ecNumber>
    </recommendedName>
</protein>
<dbReference type="PANTHER" id="PTHR13929:SF0">
    <property type="entry name" value="UBIA PRENYLTRANSFERASE DOMAIN-CONTAINING PROTEIN 1"/>
    <property type="match status" value="1"/>
</dbReference>
<keyword evidence="11" id="KW-1185">Reference proteome</keyword>
<evidence type="ECO:0000256" key="5">
    <source>
        <dbReference type="ARBA" id="ARBA00022692"/>
    </source>
</evidence>
<keyword evidence="3 8" id="KW-1003">Cell membrane</keyword>
<dbReference type="InterPro" id="IPR026046">
    <property type="entry name" value="UBIAD1"/>
</dbReference>
<dbReference type="GO" id="GO:0005886">
    <property type="term" value="C:plasma membrane"/>
    <property type="evidence" value="ECO:0007669"/>
    <property type="project" value="UniProtKB-SubCell"/>
</dbReference>
<evidence type="ECO:0000256" key="8">
    <source>
        <dbReference type="HAMAP-Rule" id="MF_01937"/>
    </source>
</evidence>
<feature type="transmembrane region" description="Helical" evidence="8">
    <location>
        <begin position="225"/>
        <end position="245"/>
    </location>
</feature>